<proteinExistence type="predicted"/>
<dbReference type="AlphaFoldDB" id="A0A9W4MA58"/>
<name>A0A9W4MA58_9ACTN</name>
<sequence>MDRRDANDQVRAALRDATYETLARSFRDSPEPVYRLRTAWFEPCTLAESHTVDGSLQSLTLAYGPWDTGQPHVRVTTWRDLLDQNTVDDIPAELAAVPLEDVTVDIDGTPHPGALQRHPAGAWALRVDLGSHHLLASGRGPTGDLAFTPLTDLTRTIEARRKYLASRPRYSSRHRYSTATSSDEDSRVEDQASGHDALGPSVSSSRVAYTSRAKPSSGRCAARMSLITVGRADPRLGRSGAPGGGRRTLWR</sequence>
<organism evidence="2 3">
    <name type="scientific">Actinacidiphila bryophytorum</name>
    <dbReference type="NCBI Taxonomy" id="1436133"/>
    <lineage>
        <taxon>Bacteria</taxon>
        <taxon>Bacillati</taxon>
        <taxon>Actinomycetota</taxon>
        <taxon>Actinomycetes</taxon>
        <taxon>Kitasatosporales</taxon>
        <taxon>Streptomycetaceae</taxon>
        <taxon>Actinacidiphila</taxon>
    </lineage>
</organism>
<feature type="compositionally biased region" description="Basic and acidic residues" evidence="1">
    <location>
        <begin position="184"/>
        <end position="193"/>
    </location>
</feature>
<gene>
    <name evidence="2" type="ORF">SBRY_30751</name>
</gene>
<comment type="caution">
    <text evidence="2">The sequence shown here is derived from an EMBL/GenBank/DDBJ whole genome shotgun (WGS) entry which is preliminary data.</text>
</comment>
<dbReference type="Proteomes" id="UP001153328">
    <property type="component" value="Unassembled WGS sequence"/>
</dbReference>
<dbReference type="RefSeq" id="WP_205043037.1">
    <property type="nucleotide sequence ID" value="NZ_CAJVAX010000017.1"/>
</dbReference>
<evidence type="ECO:0000313" key="2">
    <source>
        <dbReference type="EMBL" id="CAG7643131.1"/>
    </source>
</evidence>
<dbReference type="EMBL" id="CAJVAX010000017">
    <property type="protein sequence ID" value="CAG7643131.1"/>
    <property type="molecule type" value="Genomic_DNA"/>
</dbReference>
<evidence type="ECO:0000313" key="3">
    <source>
        <dbReference type="Proteomes" id="UP001153328"/>
    </source>
</evidence>
<reference evidence="2" key="1">
    <citation type="submission" date="2021-06" db="EMBL/GenBank/DDBJ databases">
        <authorList>
            <person name="Arsene-Ploetze F."/>
        </authorList>
    </citation>
    <scope>NUCLEOTIDE SEQUENCE</scope>
    <source>
        <strain evidence="2">SBRY1</strain>
    </source>
</reference>
<protein>
    <submittedName>
        <fullName evidence="2">Uncharacterized protein</fullName>
    </submittedName>
</protein>
<accession>A0A9W4MA58</accession>
<keyword evidence="3" id="KW-1185">Reference proteome</keyword>
<evidence type="ECO:0000256" key="1">
    <source>
        <dbReference type="SAM" id="MobiDB-lite"/>
    </source>
</evidence>
<feature type="region of interest" description="Disordered" evidence="1">
    <location>
        <begin position="168"/>
        <end position="215"/>
    </location>
</feature>